<protein>
    <submittedName>
        <fullName evidence="1">Uncharacterized protein</fullName>
    </submittedName>
</protein>
<evidence type="ECO:0000313" key="1">
    <source>
        <dbReference type="EMBL" id="KAL1276369.1"/>
    </source>
</evidence>
<sequence>MAVSDISEPTETFNGEVNSDEFWETLSMERIATGLLRSGWAAILCPCGVVYSVKFLLRAESPREFTDMLFSWKHIPNICIYDYARGLAAHANLRRPEALPFAPFEGRLAESTDNNIRAAESGTLTVNLPWIKEKKMDEDDNCHPVTGSSKHYALSDKFHKANSKDRRDTLRKIQIVPEMAGRVAQVRSANADDEAALVGSIVIKQKDLITLTNLCEVEGNNVDIYPVDSHAIVIWLPPICAHPMDHLP</sequence>
<name>A0ABR3NHG1_9TELE</name>
<feature type="non-terminal residue" evidence="1">
    <location>
        <position position="248"/>
    </location>
</feature>
<keyword evidence="2" id="KW-1185">Reference proteome</keyword>
<accession>A0ABR3NHG1</accession>
<dbReference type="InterPro" id="IPR039598">
    <property type="entry name" value="HMGXB3"/>
</dbReference>
<dbReference type="PANTHER" id="PTHR17609:SF3">
    <property type="entry name" value="SAP DOMAIN-CONTAINING PROTEIN"/>
    <property type="match status" value="1"/>
</dbReference>
<gene>
    <name evidence="1" type="ORF">QQF64_035992</name>
</gene>
<comment type="caution">
    <text evidence="1">The sequence shown here is derived from an EMBL/GenBank/DDBJ whole genome shotgun (WGS) entry which is preliminary data.</text>
</comment>
<proteinExistence type="predicted"/>
<dbReference type="Proteomes" id="UP001558613">
    <property type="component" value="Unassembled WGS sequence"/>
</dbReference>
<reference evidence="1 2" key="1">
    <citation type="submission" date="2023-09" db="EMBL/GenBank/DDBJ databases">
        <authorList>
            <person name="Wang M."/>
        </authorList>
    </citation>
    <scope>NUCLEOTIDE SEQUENCE [LARGE SCALE GENOMIC DNA]</scope>
    <source>
        <strain evidence="1">GT-2023</strain>
        <tissue evidence="1">Liver</tissue>
    </source>
</reference>
<dbReference type="EMBL" id="JAYMGO010000004">
    <property type="protein sequence ID" value="KAL1276369.1"/>
    <property type="molecule type" value="Genomic_DNA"/>
</dbReference>
<dbReference type="PANTHER" id="PTHR17609">
    <property type="entry name" value="HMG DOMAIN-CONTAINING PROTEIN 3"/>
    <property type="match status" value="1"/>
</dbReference>
<organism evidence="1 2">
    <name type="scientific">Cirrhinus molitorella</name>
    <name type="common">mud carp</name>
    <dbReference type="NCBI Taxonomy" id="172907"/>
    <lineage>
        <taxon>Eukaryota</taxon>
        <taxon>Metazoa</taxon>
        <taxon>Chordata</taxon>
        <taxon>Craniata</taxon>
        <taxon>Vertebrata</taxon>
        <taxon>Euteleostomi</taxon>
        <taxon>Actinopterygii</taxon>
        <taxon>Neopterygii</taxon>
        <taxon>Teleostei</taxon>
        <taxon>Ostariophysi</taxon>
        <taxon>Cypriniformes</taxon>
        <taxon>Cyprinidae</taxon>
        <taxon>Labeoninae</taxon>
        <taxon>Labeonini</taxon>
        <taxon>Cirrhinus</taxon>
    </lineage>
</organism>
<evidence type="ECO:0000313" key="2">
    <source>
        <dbReference type="Proteomes" id="UP001558613"/>
    </source>
</evidence>